<evidence type="ECO:0000256" key="2">
    <source>
        <dbReference type="ARBA" id="ARBA00022833"/>
    </source>
</evidence>
<dbReference type="InterPro" id="IPR021858">
    <property type="entry name" value="Fun_TF"/>
</dbReference>
<dbReference type="Gene3D" id="4.10.240.10">
    <property type="entry name" value="Zn(2)-C6 fungal-type DNA-binding domain"/>
    <property type="match status" value="1"/>
</dbReference>
<name>A0ABR3VWB4_9PEZI</name>
<evidence type="ECO:0000256" key="6">
    <source>
        <dbReference type="ARBA" id="ARBA00023242"/>
    </source>
</evidence>
<dbReference type="Pfam" id="PF00172">
    <property type="entry name" value="Zn_clus"/>
    <property type="match status" value="1"/>
</dbReference>
<keyword evidence="10" id="KW-1185">Reference proteome</keyword>
<dbReference type="PANTHER" id="PTHR37534:SF49">
    <property type="entry name" value="LYSINE BIOSYNTHESIS REGULATORY PROTEIN LYS14"/>
    <property type="match status" value="1"/>
</dbReference>
<dbReference type="SMART" id="SM00066">
    <property type="entry name" value="GAL4"/>
    <property type="match status" value="1"/>
</dbReference>
<dbReference type="PROSITE" id="PS50048">
    <property type="entry name" value="ZN2_CY6_FUNGAL_2"/>
    <property type="match status" value="1"/>
</dbReference>
<evidence type="ECO:0000259" key="8">
    <source>
        <dbReference type="PROSITE" id="PS50048"/>
    </source>
</evidence>
<feature type="domain" description="Zn(2)-C6 fungal-type" evidence="8">
    <location>
        <begin position="28"/>
        <end position="58"/>
    </location>
</feature>
<dbReference type="InterPro" id="IPR036864">
    <property type="entry name" value="Zn2-C6_fun-type_DNA-bd_sf"/>
</dbReference>
<dbReference type="CDD" id="cd00067">
    <property type="entry name" value="GAL4"/>
    <property type="match status" value="1"/>
</dbReference>
<dbReference type="PANTHER" id="PTHR37534">
    <property type="entry name" value="TRANSCRIPTIONAL ACTIVATOR PROTEIN UGA3"/>
    <property type="match status" value="1"/>
</dbReference>
<keyword evidence="2" id="KW-0862">Zinc</keyword>
<evidence type="ECO:0000313" key="9">
    <source>
        <dbReference type="EMBL" id="KAL1846783.1"/>
    </source>
</evidence>
<dbReference type="SUPFAM" id="SSF57701">
    <property type="entry name" value="Zn2/Cys6 DNA-binding domain"/>
    <property type="match status" value="1"/>
</dbReference>
<keyword evidence="5" id="KW-0804">Transcription</keyword>
<dbReference type="EMBL" id="JAZHXJ010001014">
    <property type="protein sequence ID" value="KAL1846783.1"/>
    <property type="molecule type" value="Genomic_DNA"/>
</dbReference>
<dbReference type="Pfam" id="PF11951">
    <property type="entry name" value="Fungal_trans_2"/>
    <property type="match status" value="1"/>
</dbReference>
<sequence length="563" mass="62226">MRHARDAGVSGSTPTRSRRKGEVRTRRGCWKCRERRVKCPEQRPVCRHCERLGFVCAYDFRLSWQAVIVPDRHKPARRYHSVTVRHWMFLNSYHADFDESDADLPGSVFGGSTVAESSSSLMASSPDASCSLTLSPCLSSLNPSSPLLSPLEPSREMLCASSPAASLSPLTLAGDDAFLWDYFDKFITPQCALDDSTNPYRSIVLRVAASSPEGPLFQCILAASATQLHNLGYTGFEARMWQCRARALSLLRQAVSATRDETGGPAASYHVACNIMAPAVMLCFFEILGECSESWTVHANFAHSYLQRVTHEAPQIPAEHRELLQFSAAYFTSHCVLAATASAQSFTPTLTAQPESDGDAAIRTLTGCSESLLAIISEITELAREQDIFGQTADIRYRRNDIERRLHALQPPPARRRPRAARHPPLAGSSVAESDLEQVAETKRLTALLYLHARIDDAGPHEPRVARLAERILLLVRGISLRTNTILWPLFLVAVLGVRPEDDESRTLVLERLAALQATRQLGNVKKARGLVEEVWKARDLRPCEAAKGWSILADRYGALSLA</sequence>
<evidence type="ECO:0000256" key="5">
    <source>
        <dbReference type="ARBA" id="ARBA00023163"/>
    </source>
</evidence>
<keyword evidence="6" id="KW-0539">Nucleus</keyword>
<keyword evidence="3" id="KW-0805">Transcription regulation</keyword>
<feature type="region of interest" description="Disordered" evidence="7">
    <location>
        <begin position="1"/>
        <end position="20"/>
    </location>
</feature>
<comment type="caution">
    <text evidence="9">The sequence shown here is derived from an EMBL/GenBank/DDBJ whole genome shotgun (WGS) entry which is preliminary data.</text>
</comment>
<organism evidence="9 10">
    <name type="scientific">Phialemonium thermophilum</name>
    <dbReference type="NCBI Taxonomy" id="223376"/>
    <lineage>
        <taxon>Eukaryota</taxon>
        <taxon>Fungi</taxon>
        <taxon>Dikarya</taxon>
        <taxon>Ascomycota</taxon>
        <taxon>Pezizomycotina</taxon>
        <taxon>Sordariomycetes</taxon>
        <taxon>Sordariomycetidae</taxon>
        <taxon>Cephalothecales</taxon>
        <taxon>Cephalothecaceae</taxon>
        <taxon>Phialemonium</taxon>
    </lineage>
</organism>
<proteinExistence type="predicted"/>
<accession>A0ABR3VWB4</accession>
<reference evidence="9 10" key="1">
    <citation type="journal article" date="2024" name="Commun. Biol.">
        <title>Comparative genomic analysis of thermophilic fungi reveals convergent evolutionary adaptations and gene losses.</title>
        <authorList>
            <person name="Steindorff A.S."/>
            <person name="Aguilar-Pontes M.V."/>
            <person name="Robinson A.J."/>
            <person name="Andreopoulos B."/>
            <person name="LaButti K."/>
            <person name="Kuo A."/>
            <person name="Mondo S."/>
            <person name="Riley R."/>
            <person name="Otillar R."/>
            <person name="Haridas S."/>
            <person name="Lipzen A."/>
            <person name="Grimwood J."/>
            <person name="Schmutz J."/>
            <person name="Clum A."/>
            <person name="Reid I.D."/>
            <person name="Moisan M.C."/>
            <person name="Butler G."/>
            <person name="Nguyen T.T.M."/>
            <person name="Dewar K."/>
            <person name="Conant G."/>
            <person name="Drula E."/>
            <person name="Henrissat B."/>
            <person name="Hansel C."/>
            <person name="Singer S."/>
            <person name="Hutchinson M.I."/>
            <person name="de Vries R.P."/>
            <person name="Natvig D.O."/>
            <person name="Powell A.J."/>
            <person name="Tsang A."/>
            <person name="Grigoriev I.V."/>
        </authorList>
    </citation>
    <scope>NUCLEOTIDE SEQUENCE [LARGE SCALE GENOMIC DNA]</scope>
    <source>
        <strain evidence="9 10">ATCC 24622</strain>
    </source>
</reference>
<evidence type="ECO:0000256" key="4">
    <source>
        <dbReference type="ARBA" id="ARBA00023125"/>
    </source>
</evidence>
<dbReference type="PROSITE" id="PS00463">
    <property type="entry name" value="ZN2_CY6_FUNGAL_1"/>
    <property type="match status" value="1"/>
</dbReference>
<comment type="subcellular location">
    <subcellularLocation>
        <location evidence="1">Nucleus</location>
    </subcellularLocation>
</comment>
<protein>
    <recommendedName>
        <fullName evidence="8">Zn(2)-C6 fungal-type domain-containing protein</fullName>
    </recommendedName>
</protein>
<evidence type="ECO:0000313" key="10">
    <source>
        <dbReference type="Proteomes" id="UP001586593"/>
    </source>
</evidence>
<gene>
    <name evidence="9" type="ORF">VTK73DRAFT_211</name>
</gene>
<keyword evidence="4" id="KW-0238">DNA-binding</keyword>
<evidence type="ECO:0000256" key="1">
    <source>
        <dbReference type="ARBA" id="ARBA00004123"/>
    </source>
</evidence>
<evidence type="ECO:0000256" key="3">
    <source>
        <dbReference type="ARBA" id="ARBA00023015"/>
    </source>
</evidence>
<dbReference type="InterPro" id="IPR001138">
    <property type="entry name" value="Zn2Cys6_DnaBD"/>
</dbReference>
<evidence type="ECO:0000256" key="7">
    <source>
        <dbReference type="SAM" id="MobiDB-lite"/>
    </source>
</evidence>
<dbReference type="Proteomes" id="UP001586593">
    <property type="component" value="Unassembled WGS sequence"/>
</dbReference>
<feature type="region of interest" description="Disordered" evidence="7">
    <location>
        <begin position="406"/>
        <end position="435"/>
    </location>
</feature>